<dbReference type="InterPro" id="IPR003959">
    <property type="entry name" value="ATPase_AAA_core"/>
</dbReference>
<dbReference type="InterPro" id="IPR027417">
    <property type="entry name" value="P-loop_NTPase"/>
</dbReference>
<proteinExistence type="predicted"/>
<name>A0A6C0KXS6_9ZZZZ</name>
<reference evidence="2" key="1">
    <citation type="journal article" date="2020" name="Nature">
        <title>Giant virus diversity and host interactions through global metagenomics.</title>
        <authorList>
            <person name="Schulz F."/>
            <person name="Roux S."/>
            <person name="Paez-Espino D."/>
            <person name="Jungbluth S."/>
            <person name="Walsh D.A."/>
            <person name="Denef V.J."/>
            <person name="McMahon K.D."/>
            <person name="Konstantinidis K.T."/>
            <person name="Eloe-Fadrosh E.A."/>
            <person name="Kyrpides N.C."/>
            <person name="Woyke T."/>
        </authorList>
    </citation>
    <scope>NUCLEOTIDE SEQUENCE</scope>
    <source>
        <strain evidence="2">GVMAG-S-ERX555907-102</strain>
    </source>
</reference>
<dbReference type="GO" id="GO:0005524">
    <property type="term" value="F:ATP binding"/>
    <property type="evidence" value="ECO:0007669"/>
    <property type="project" value="InterPro"/>
</dbReference>
<organism evidence="2">
    <name type="scientific">viral metagenome</name>
    <dbReference type="NCBI Taxonomy" id="1070528"/>
    <lineage>
        <taxon>unclassified sequences</taxon>
        <taxon>metagenomes</taxon>
        <taxon>organismal metagenomes</taxon>
    </lineage>
</organism>
<dbReference type="Gene3D" id="3.40.50.300">
    <property type="entry name" value="P-loop containing nucleotide triphosphate hydrolases"/>
    <property type="match status" value="1"/>
</dbReference>
<dbReference type="AlphaFoldDB" id="A0A6C0KXS6"/>
<accession>A0A6C0KXS6</accession>
<dbReference type="EMBL" id="MN741006">
    <property type="protein sequence ID" value="QHU22399.1"/>
    <property type="molecule type" value="Genomic_DNA"/>
</dbReference>
<dbReference type="GO" id="GO:0016887">
    <property type="term" value="F:ATP hydrolysis activity"/>
    <property type="evidence" value="ECO:0007669"/>
    <property type="project" value="InterPro"/>
</dbReference>
<dbReference type="Pfam" id="PF00004">
    <property type="entry name" value="AAA"/>
    <property type="match status" value="1"/>
</dbReference>
<dbReference type="SUPFAM" id="SSF52540">
    <property type="entry name" value="P-loop containing nucleoside triphosphate hydrolases"/>
    <property type="match status" value="1"/>
</dbReference>
<evidence type="ECO:0000313" key="2">
    <source>
        <dbReference type="EMBL" id="QHU22399.1"/>
    </source>
</evidence>
<evidence type="ECO:0000259" key="1">
    <source>
        <dbReference type="Pfam" id="PF00004"/>
    </source>
</evidence>
<sequence length="328" mass="39626">MLSGFNWLTYIFIFFSQLDNFFHNFNFIVYFALNYFNYRIYQLSSKEKRNILFKKVSKYKFICNKYDENNEPIGIIIHKNMIPHFLIFNRSYHQDILTIICKNTFYKELSEEIKIKQQIQLDEEFIPCKKHSATSKNVNYITKRGEYGYFEYGIRVVNLENMSIHKTLTFYDTQKKLFRDIMNFYKHNHFCKVYLSGKPGCGKTFFAYLMAQTLDCYLCDVYKGNEPSSNFNEIYTRARVSSEKPMIVIFDEVDIMISEINNNVKNEHKKYNKEIYDKTSWNFFMDKIEYGMFPYVIILMTSNKRHQDINKYDTSYLRNGRVNIVCEW</sequence>
<feature type="domain" description="ATPase AAA-type core" evidence="1">
    <location>
        <begin position="193"/>
        <end position="324"/>
    </location>
</feature>
<protein>
    <recommendedName>
        <fullName evidence="1">ATPase AAA-type core domain-containing protein</fullName>
    </recommendedName>
</protein>